<dbReference type="CDD" id="cd18186">
    <property type="entry name" value="BTB_POZ_ZBTB_KLHL-like"/>
    <property type="match status" value="1"/>
</dbReference>
<evidence type="ECO:0000256" key="1">
    <source>
        <dbReference type="SAM" id="MobiDB-lite"/>
    </source>
</evidence>
<dbReference type="InterPro" id="IPR000210">
    <property type="entry name" value="BTB/POZ_dom"/>
</dbReference>
<keyword evidence="4" id="KW-1185">Reference proteome</keyword>
<feature type="domain" description="BTB" evidence="2">
    <location>
        <begin position="108"/>
        <end position="145"/>
    </location>
</feature>
<evidence type="ECO:0000313" key="4">
    <source>
        <dbReference type="Proteomes" id="UP000242877"/>
    </source>
</evidence>
<dbReference type="OrthoDB" id="4186383at2759"/>
<dbReference type="AlphaFoldDB" id="A0A166N4A2"/>
<dbReference type="InterPro" id="IPR011333">
    <property type="entry name" value="SKP1/BTB/POZ_sf"/>
</dbReference>
<dbReference type="Gene3D" id="3.30.710.10">
    <property type="entry name" value="Potassium Channel Kv1.1, Chain A"/>
    <property type="match status" value="1"/>
</dbReference>
<dbReference type="Pfam" id="PF00651">
    <property type="entry name" value="BTB"/>
    <property type="match status" value="1"/>
</dbReference>
<dbReference type="Proteomes" id="UP000242877">
    <property type="component" value="Unassembled WGS sequence"/>
</dbReference>
<protein>
    <submittedName>
        <fullName evidence="3">BTB/POZ fold protein</fullName>
    </submittedName>
</protein>
<evidence type="ECO:0000259" key="2">
    <source>
        <dbReference type="Pfam" id="PF00651"/>
    </source>
</evidence>
<evidence type="ECO:0000313" key="3">
    <source>
        <dbReference type="EMBL" id="KZZ87640.1"/>
    </source>
</evidence>
<gene>
    <name evidence="3" type="ORF">AAP_05551</name>
</gene>
<accession>A0A166N4A2</accession>
<sequence length="162" mass="16907">MATISTPPNPPTVAGAGSLDGTTAAIMTPSHDTTSTTLPAQSTSSSTLAIRPTTSRRTVANIESSGLKPNCEKKLTGEVPQKCPGCSCRSLEPANDDATIPLQITPGGKYSDLTLICKSHEFSVHRLLVCTASSVIAKALDGPYKSLESTQCQSSVRERCSL</sequence>
<proteinExistence type="predicted"/>
<dbReference type="VEuPathDB" id="FungiDB:AAP_05551"/>
<feature type="region of interest" description="Disordered" evidence="1">
    <location>
        <begin position="1"/>
        <end position="49"/>
    </location>
</feature>
<feature type="compositionally biased region" description="Polar residues" evidence="1">
    <location>
        <begin position="30"/>
        <end position="49"/>
    </location>
</feature>
<name>A0A166N4A2_9EURO</name>
<comment type="caution">
    <text evidence="3">The sequence shown here is derived from an EMBL/GenBank/DDBJ whole genome shotgun (WGS) entry which is preliminary data.</text>
</comment>
<dbReference type="EMBL" id="AZGZ01000032">
    <property type="protein sequence ID" value="KZZ87640.1"/>
    <property type="molecule type" value="Genomic_DNA"/>
</dbReference>
<reference evidence="3 4" key="1">
    <citation type="journal article" date="2016" name="Genome Biol. Evol.">
        <title>Divergent and convergent evolution of fungal pathogenicity.</title>
        <authorList>
            <person name="Shang Y."/>
            <person name="Xiao G."/>
            <person name="Zheng P."/>
            <person name="Cen K."/>
            <person name="Zhan S."/>
            <person name="Wang C."/>
        </authorList>
    </citation>
    <scope>NUCLEOTIDE SEQUENCE [LARGE SCALE GENOMIC DNA]</scope>
    <source>
        <strain evidence="3 4">ARSEF 7405</strain>
    </source>
</reference>
<organism evidence="3 4">
    <name type="scientific">Ascosphaera apis ARSEF 7405</name>
    <dbReference type="NCBI Taxonomy" id="392613"/>
    <lineage>
        <taxon>Eukaryota</taxon>
        <taxon>Fungi</taxon>
        <taxon>Dikarya</taxon>
        <taxon>Ascomycota</taxon>
        <taxon>Pezizomycotina</taxon>
        <taxon>Eurotiomycetes</taxon>
        <taxon>Eurotiomycetidae</taxon>
        <taxon>Onygenales</taxon>
        <taxon>Ascosphaeraceae</taxon>
        <taxon>Ascosphaera</taxon>
    </lineage>
</organism>